<evidence type="ECO:0000256" key="7">
    <source>
        <dbReference type="PROSITE-ProRule" id="PRU01091"/>
    </source>
</evidence>
<keyword evidence="3" id="KW-0805">Transcription regulation</keyword>
<dbReference type="InterPro" id="IPR016032">
    <property type="entry name" value="Sig_transdc_resp-reg_C-effctor"/>
</dbReference>
<dbReference type="Gene3D" id="1.10.10.10">
    <property type="entry name" value="Winged helix-like DNA-binding domain superfamily/Winged helix DNA-binding domain"/>
    <property type="match status" value="1"/>
</dbReference>
<comment type="caution">
    <text evidence="6">Lacks conserved residue(s) required for the propagation of feature annotation.</text>
</comment>
<sequence length="222" mass="24289">MLAGCLQSEGFTLAQSDDALTVAETVKREAVNICLVGDRALGRDGFDVVRELRRDSPAGIMMLRQSGDEIDMVLALEMGADDYMVKPVRPRELCARIRTVLRRTVITPRDAGGARPVPDGFLRRVDDIEICGVLRIVSVGGQQIDLSPDEFDVLMVLTTSTNVVLSREQIIAAARGGGHAISDRAVDGIISRLRRKLFDSPDEGARRIRTVHGRGYMLTEGD</sequence>
<dbReference type="CDD" id="cd00383">
    <property type="entry name" value="trans_reg_C"/>
    <property type="match status" value="1"/>
</dbReference>
<gene>
    <name evidence="10" type="ORF">ACFFU4_14170</name>
</gene>
<keyword evidence="11" id="KW-1185">Reference proteome</keyword>
<dbReference type="EMBL" id="JBHMEC010000019">
    <property type="protein sequence ID" value="MFB9150897.1"/>
    <property type="molecule type" value="Genomic_DNA"/>
</dbReference>
<evidence type="ECO:0000256" key="2">
    <source>
        <dbReference type="ARBA" id="ARBA00023012"/>
    </source>
</evidence>
<dbReference type="SUPFAM" id="SSF46894">
    <property type="entry name" value="C-terminal effector domain of the bipartite response regulators"/>
    <property type="match status" value="1"/>
</dbReference>
<dbReference type="PROSITE" id="PS50110">
    <property type="entry name" value="RESPONSE_REGULATORY"/>
    <property type="match status" value="1"/>
</dbReference>
<dbReference type="InterPro" id="IPR039420">
    <property type="entry name" value="WalR-like"/>
</dbReference>
<name>A0ABV5I2J4_9RHOB</name>
<dbReference type="InterPro" id="IPR011006">
    <property type="entry name" value="CheY-like_superfamily"/>
</dbReference>
<evidence type="ECO:0000313" key="11">
    <source>
        <dbReference type="Proteomes" id="UP001589670"/>
    </source>
</evidence>
<organism evidence="10 11">
    <name type="scientific">Roseovarius ramblicola</name>
    <dbReference type="NCBI Taxonomy" id="2022336"/>
    <lineage>
        <taxon>Bacteria</taxon>
        <taxon>Pseudomonadati</taxon>
        <taxon>Pseudomonadota</taxon>
        <taxon>Alphaproteobacteria</taxon>
        <taxon>Rhodobacterales</taxon>
        <taxon>Roseobacteraceae</taxon>
        <taxon>Roseovarius</taxon>
    </lineage>
</organism>
<evidence type="ECO:0000256" key="5">
    <source>
        <dbReference type="ARBA" id="ARBA00023163"/>
    </source>
</evidence>
<dbReference type="SUPFAM" id="SSF52172">
    <property type="entry name" value="CheY-like"/>
    <property type="match status" value="1"/>
</dbReference>
<dbReference type="Pfam" id="PF00072">
    <property type="entry name" value="Response_reg"/>
    <property type="match status" value="1"/>
</dbReference>
<dbReference type="PANTHER" id="PTHR48111">
    <property type="entry name" value="REGULATOR OF RPOS"/>
    <property type="match status" value="1"/>
</dbReference>
<dbReference type="PANTHER" id="PTHR48111:SF4">
    <property type="entry name" value="DNA-BINDING DUAL TRANSCRIPTIONAL REGULATOR OMPR"/>
    <property type="match status" value="1"/>
</dbReference>
<evidence type="ECO:0000256" key="3">
    <source>
        <dbReference type="ARBA" id="ARBA00023015"/>
    </source>
</evidence>
<dbReference type="PROSITE" id="PS51755">
    <property type="entry name" value="OMPR_PHOB"/>
    <property type="match status" value="1"/>
</dbReference>
<dbReference type="Pfam" id="PF00486">
    <property type="entry name" value="Trans_reg_C"/>
    <property type="match status" value="1"/>
</dbReference>
<keyword evidence="1" id="KW-0597">Phosphoprotein</keyword>
<evidence type="ECO:0000256" key="4">
    <source>
        <dbReference type="ARBA" id="ARBA00023125"/>
    </source>
</evidence>
<keyword evidence="5" id="KW-0804">Transcription</keyword>
<dbReference type="Gene3D" id="3.40.50.2300">
    <property type="match status" value="1"/>
</dbReference>
<feature type="domain" description="OmpR/PhoB-type" evidence="9">
    <location>
        <begin position="120"/>
        <end position="220"/>
    </location>
</feature>
<proteinExistence type="predicted"/>
<accession>A0ABV5I2J4</accession>
<evidence type="ECO:0000259" key="9">
    <source>
        <dbReference type="PROSITE" id="PS51755"/>
    </source>
</evidence>
<dbReference type="SMART" id="SM00448">
    <property type="entry name" value="REC"/>
    <property type="match status" value="1"/>
</dbReference>
<feature type="DNA-binding region" description="OmpR/PhoB-type" evidence="7">
    <location>
        <begin position="120"/>
        <end position="220"/>
    </location>
</feature>
<dbReference type="InterPro" id="IPR001789">
    <property type="entry name" value="Sig_transdc_resp-reg_receiver"/>
</dbReference>
<comment type="caution">
    <text evidence="10">The sequence shown here is derived from an EMBL/GenBank/DDBJ whole genome shotgun (WGS) entry which is preliminary data.</text>
</comment>
<evidence type="ECO:0000256" key="6">
    <source>
        <dbReference type="PROSITE-ProRule" id="PRU00169"/>
    </source>
</evidence>
<protein>
    <submittedName>
        <fullName evidence="10">Response regulator transcription factor</fullName>
    </submittedName>
</protein>
<dbReference type="Proteomes" id="UP001589670">
    <property type="component" value="Unassembled WGS sequence"/>
</dbReference>
<dbReference type="InterPro" id="IPR036388">
    <property type="entry name" value="WH-like_DNA-bd_sf"/>
</dbReference>
<evidence type="ECO:0000313" key="10">
    <source>
        <dbReference type="EMBL" id="MFB9150897.1"/>
    </source>
</evidence>
<dbReference type="InterPro" id="IPR001867">
    <property type="entry name" value="OmpR/PhoB-type_DNA-bd"/>
</dbReference>
<reference evidence="10 11" key="1">
    <citation type="submission" date="2024-09" db="EMBL/GenBank/DDBJ databases">
        <authorList>
            <person name="Sun Q."/>
            <person name="Mori K."/>
        </authorList>
    </citation>
    <scope>NUCLEOTIDE SEQUENCE [LARGE SCALE GENOMIC DNA]</scope>
    <source>
        <strain evidence="10 11">CECT 9424</strain>
    </source>
</reference>
<evidence type="ECO:0000259" key="8">
    <source>
        <dbReference type="PROSITE" id="PS50110"/>
    </source>
</evidence>
<evidence type="ECO:0000256" key="1">
    <source>
        <dbReference type="ARBA" id="ARBA00022553"/>
    </source>
</evidence>
<dbReference type="SMART" id="SM00862">
    <property type="entry name" value="Trans_reg_C"/>
    <property type="match status" value="1"/>
</dbReference>
<keyword evidence="4 7" id="KW-0238">DNA-binding</keyword>
<keyword evidence="2" id="KW-0902">Two-component regulatory system</keyword>
<feature type="domain" description="Response regulatory" evidence="8">
    <location>
        <begin position="1"/>
        <end position="101"/>
    </location>
</feature>
<dbReference type="RefSeq" id="WP_377070452.1">
    <property type="nucleotide sequence ID" value="NZ_JBHMEC010000019.1"/>
</dbReference>